<dbReference type="GO" id="GO:0008652">
    <property type="term" value="P:amino acid biosynthetic process"/>
    <property type="evidence" value="ECO:0007669"/>
    <property type="project" value="UniProtKB-KW"/>
</dbReference>
<dbReference type="GO" id="GO:0009423">
    <property type="term" value="P:chorismate biosynthetic process"/>
    <property type="evidence" value="ECO:0007669"/>
    <property type="project" value="UniProtKB-UniRule"/>
</dbReference>
<evidence type="ECO:0000259" key="5">
    <source>
        <dbReference type="Pfam" id="PF08501"/>
    </source>
</evidence>
<feature type="binding site" evidence="3">
    <location>
        <position position="234"/>
    </location>
    <ligand>
        <name>NADP(+)</name>
        <dbReference type="ChEBI" id="CHEBI:58349"/>
    </ligand>
</feature>
<feature type="domain" description="Shikimate dehydrogenase substrate binding N-terminal" evidence="5">
    <location>
        <begin position="5"/>
        <end position="86"/>
    </location>
</feature>
<dbReference type="Pfam" id="PF08501">
    <property type="entry name" value="Shikimate_dh_N"/>
    <property type="match status" value="1"/>
</dbReference>
<feature type="binding site" evidence="3">
    <location>
        <position position="99"/>
    </location>
    <ligand>
        <name>shikimate</name>
        <dbReference type="ChEBI" id="CHEBI:36208"/>
    </ligand>
</feature>
<gene>
    <name evidence="3" type="primary">aroE</name>
    <name evidence="6" type="ORF">Dia5BBH33_18030</name>
</gene>
<organism evidence="6 7">
    <name type="scientific">Dialister hominis</name>
    <dbReference type="NCBI Taxonomy" id="2582419"/>
    <lineage>
        <taxon>Bacteria</taxon>
        <taxon>Bacillati</taxon>
        <taxon>Bacillota</taxon>
        <taxon>Negativicutes</taxon>
        <taxon>Veillonellales</taxon>
        <taxon>Veillonellaceae</taxon>
        <taxon>Dialister</taxon>
    </lineage>
</organism>
<evidence type="ECO:0000313" key="6">
    <source>
        <dbReference type="EMBL" id="BBK25868.1"/>
    </source>
</evidence>
<reference evidence="7" key="1">
    <citation type="submission" date="2019-05" db="EMBL/GenBank/DDBJ databases">
        <title>Complete genome sequencing of Dialister sp. strain 5BBH33.</title>
        <authorList>
            <person name="Sakamoto M."/>
            <person name="Murakami T."/>
            <person name="Mori H."/>
        </authorList>
    </citation>
    <scope>NUCLEOTIDE SEQUENCE [LARGE SCALE GENOMIC DNA]</scope>
    <source>
        <strain evidence="7">5BBH33</strain>
    </source>
</reference>
<dbReference type="PANTHER" id="PTHR21089">
    <property type="entry name" value="SHIKIMATE DEHYDROGENASE"/>
    <property type="match status" value="1"/>
</dbReference>
<feature type="binding site" evidence="3">
    <location>
        <position position="213"/>
    </location>
    <ligand>
        <name>NADP(+)</name>
        <dbReference type="ChEBI" id="CHEBI:58349"/>
    </ligand>
</feature>
<comment type="caution">
    <text evidence="3">Lacks conserved residue(s) required for the propagation of feature annotation.</text>
</comment>
<keyword evidence="4" id="KW-0175">Coiled coil</keyword>
<dbReference type="SUPFAM" id="SSF51735">
    <property type="entry name" value="NAD(P)-binding Rossmann-fold domains"/>
    <property type="match status" value="1"/>
</dbReference>
<keyword evidence="3" id="KW-0521">NADP</keyword>
<feature type="active site" description="Proton acceptor" evidence="3">
    <location>
        <position position="63"/>
    </location>
</feature>
<name>A0A8D5A2U4_9FIRM</name>
<dbReference type="GO" id="GO:0050661">
    <property type="term" value="F:NADP binding"/>
    <property type="evidence" value="ECO:0007669"/>
    <property type="project" value="TreeGrafter"/>
</dbReference>
<feature type="binding site" evidence="3">
    <location>
        <position position="241"/>
    </location>
    <ligand>
        <name>shikimate</name>
        <dbReference type="ChEBI" id="CHEBI:36208"/>
    </ligand>
</feature>
<dbReference type="EC" id="1.1.1.25" evidence="3"/>
<feature type="binding site" evidence="3">
    <location>
        <position position="84"/>
    </location>
    <ligand>
        <name>shikimate</name>
        <dbReference type="ChEBI" id="CHEBI:36208"/>
    </ligand>
</feature>
<evidence type="ECO:0000256" key="1">
    <source>
        <dbReference type="ARBA" id="ARBA00004871"/>
    </source>
</evidence>
<keyword evidence="7" id="KW-1185">Reference proteome</keyword>
<keyword evidence="3" id="KW-0560">Oxidoreductase</keyword>
<accession>A0A8D5A2U4</accession>
<dbReference type="InterPro" id="IPR046346">
    <property type="entry name" value="Aminoacid_DH-like_N_sf"/>
</dbReference>
<feature type="coiled-coil region" evidence="4">
    <location>
        <begin position="259"/>
        <end position="286"/>
    </location>
</feature>
<dbReference type="PANTHER" id="PTHR21089:SF1">
    <property type="entry name" value="BIFUNCTIONAL 3-DEHYDROQUINATE DEHYDRATASE_SHIKIMATE DEHYDROGENASE, CHLOROPLASTIC"/>
    <property type="match status" value="1"/>
</dbReference>
<dbReference type="UniPathway" id="UPA00053">
    <property type="reaction ID" value="UER00087"/>
</dbReference>
<dbReference type="GO" id="GO:0005829">
    <property type="term" value="C:cytosol"/>
    <property type="evidence" value="ECO:0007669"/>
    <property type="project" value="TreeGrafter"/>
</dbReference>
<dbReference type="CDD" id="cd01065">
    <property type="entry name" value="NAD_bind_Shikimate_DH"/>
    <property type="match status" value="1"/>
</dbReference>
<dbReference type="GO" id="GO:0019632">
    <property type="term" value="P:shikimate metabolic process"/>
    <property type="evidence" value="ECO:0007669"/>
    <property type="project" value="TreeGrafter"/>
</dbReference>
<dbReference type="OrthoDB" id="9792692at2"/>
<dbReference type="GO" id="GO:0004764">
    <property type="term" value="F:shikimate 3-dehydrogenase (NADP+) activity"/>
    <property type="evidence" value="ECO:0007669"/>
    <property type="project" value="UniProtKB-UniRule"/>
</dbReference>
<feature type="binding site" evidence="3">
    <location>
        <begin position="13"/>
        <end position="15"/>
    </location>
    <ligand>
        <name>shikimate</name>
        <dbReference type="ChEBI" id="CHEBI:36208"/>
    </ligand>
</feature>
<dbReference type="HAMAP" id="MF_00222">
    <property type="entry name" value="Shikimate_DH_AroE"/>
    <property type="match status" value="1"/>
</dbReference>
<dbReference type="Proteomes" id="UP000320585">
    <property type="component" value="Chromosome"/>
</dbReference>
<dbReference type="GeneID" id="92717016"/>
<comment type="similarity">
    <text evidence="3">Belongs to the shikimate dehydrogenase family.</text>
</comment>
<evidence type="ECO:0000313" key="7">
    <source>
        <dbReference type="Proteomes" id="UP000320585"/>
    </source>
</evidence>
<dbReference type="RefSeq" id="WP_108850479.1">
    <property type="nucleotide sequence ID" value="NZ_AP019697.1"/>
</dbReference>
<comment type="pathway">
    <text evidence="1 3">Metabolic intermediate biosynthesis; chorismate biosynthesis; chorismate from D-erythrose 4-phosphate and phosphoenolpyruvate: step 4/7.</text>
</comment>
<evidence type="ECO:0000256" key="4">
    <source>
        <dbReference type="SAM" id="Coils"/>
    </source>
</evidence>
<protein>
    <recommendedName>
        <fullName evidence="3">Shikimate dehydrogenase (NADP(+))</fullName>
        <shortName evidence="3">SDH</shortName>
        <ecNumber evidence="3">1.1.1.25</ecNumber>
    </recommendedName>
</protein>
<dbReference type="GO" id="GO:0009073">
    <property type="term" value="P:aromatic amino acid family biosynthetic process"/>
    <property type="evidence" value="ECO:0007669"/>
    <property type="project" value="UniProtKB-KW"/>
</dbReference>
<dbReference type="SUPFAM" id="SSF53223">
    <property type="entry name" value="Aminoacid dehydrogenase-like, N-terminal domain"/>
    <property type="match status" value="1"/>
</dbReference>
<proteinExistence type="inferred from homology"/>
<comment type="function">
    <text evidence="3">Involved in the biosynthesis of the chorismate, which leads to the biosynthesis of aromatic amino acids. Catalyzes the reversible NADPH linked reduction of 3-dehydroshikimate (DHSA) to yield shikimate (SA).</text>
</comment>
<evidence type="ECO:0000256" key="3">
    <source>
        <dbReference type="HAMAP-Rule" id="MF_00222"/>
    </source>
</evidence>
<feature type="binding site" evidence="3">
    <location>
        <position position="215"/>
    </location>
    <ligand>
        <name>shikimate</name>
        <dbReference type="ChEBI" id="CHEBI:36208"/>
    </ligand>
</feature>
<keyword evidence="2 3" id="KW-0057">Aromatic amino acid biosynthesis</keyword>
<dbReference type="EMBL" id="AP019697">
    <property type="protein sequence ID" value="BBK25868.1"/>
    <property type="molecule type" value="Genomic_DNA"/>
</dbReference>
<comment type="catalytic activity">
    <reaction evidence="3">
        <text>shikimate + NADP(+) = 3-dehydroshikimate + NADPH + H(+)</text>
        <dbReference type="Rhea" id="RHEA:17737"/>
        <dbReference type="ChEBI" id="CHEBI:15378"/>
        <dbReference type="ChEBI" id="CHEBI:16630"/>
        <dbReference type="ChEBI" id="CHEBI:36208"/>
        <dbReference type="ChEBI" id="CHEBI:57783"/>
        <dbReference type="ChEBI" id="CHEBI:58349"/>
        <dbReference type="EC" id="1.1.1.25"/>
    </reaction>
</comment>
<dbReference type="Gene3D" id="3.40.50.720">
    <property type="entry name" value="NAD(P)-binding Rossmann-like Domain"/>
    <property type="match status" value="1"/>
</dbReference>
<keyword evidence="3" id="KW-0028">Amino-acid biosynthesis</keyword>
<dbReference type="Gene3D" id="3.40.50.10860">
    <property type="entry name" value="Leucine Dehydrogenase, chain A, domain 1"/>
    <property type="match status" value="1"/>
</dbReference>
<dbReference type="InterPro" id="IPR022893">
    <property type="entry name" value="Shikimate_DH_fam"/>
</dbReference>
<feature type="binding site" evidence="3">
    <location>
        <position position="59"/>
    </location>
    <ligand>
        <name>shikimate</name>
        <dbReference type="ChEBI" id="CHEBI:36208"/>
    </ligand>
</feature>
<comment type="subunit">
    <text evidence="3">Homodimer.</text>
</comment>
<dbReference type="InterPro" id="IPR013708">
    <property type="entry name" value="Shikimate_DH-bd_N"/>
</dbReference>
<dbReference type="KEGG" id="dho:Dia5BBH33_18030"/>
<dbReference type="InterPro" id="IPR036291">
    <property type="entry name" value="NAD(P)-bd_dom_sf"/>
</dbReference>
<dbReference type="AlphaFoldDB" id="A0A8D5A2U4"/>
<sequence>MKLGLIGEKLGHSLSPEIHQKIFEKLGICGTYNLLPIARMNLKDTVETLLESMDGFNVTIPYKTDIMPFLDEISPEARTIGAVNTVAVHDGKRYGYNTDYDGFARTLDKIAADVKGEKVFVMGHGGASRAVVQCLHDRGAGAILIVSRCPEAVDESFQEFAEKRDCLIIDYSILNQEDGYLLVNATPVGMYPKAGFSPVPAEVAERFDKVIDLIYNPSETKLLSDAMNADKSNGLYMLVMQAVRAEEIWLGHDIPEFVAMEIVEEMKQLQEERVEAERAKEKKAGL</sequence>
<evidence type="ECO:0000256" key="2">
    <source>
        <dbReference type="ARBA" id="ARBA00023141"/>
    </source>
</evidence>